<sequence>MPSADPWPMAAFSIQIGHDGRKDSTATLKRHDARSRPSREPEQFTTGALLVEGLDGKTQKREHWPLQVKAGGSVSFMRCSGQSGQGRPAIASSMRRCCTYITHEYLRSECLMCVFRQQPHDWYKRQQEYLPGTLVPVADGFASAQQAASSDTAEPLANDSCQGSRSQLKQGEPGQMPNMTGPDNVIGLKEGPSTCGQVSFTLSVTPPSYRMTGLVLLVSIERAPDRFWVE</sequence>
<reference evidence="2 3" key="1">
    <citation type="journal article" date="2016" name="Sci. Rep.">
        <title>Insights into Adaptations to a Near-Obligate Nematode Endoparasitic Lifestyle from the Finished Genome of Drechmeria coniospora.</title>
        <authorList>
            <person name="Zhang L."/>
            <person name="Zhou Z."/>
            <person name="Guo Q."/>
            <person name="Fokkens L."/>
            <person name="Miskei M."/>
            <person name="Pocsi I."/>
            <person name="Zhang W."/>
            <person name="Chen M."/>
            <person name="Wang L."/>
            <person name="Sun Y."/>
            <person name="Donzelli B.G."/>
            <person name="Gibson D.M."/>
            <person name="Nelson D.R."/>
            <person name="Luo J.G."/>
            <person name="Rep M."/>
            <person name="Liu H."/>
            <person name="Yang S."/>
            <person name="Wang J."/>
            <person name="Krasnoff S.B."/>
            <person name="Xu Y."/>
            <person name="Molnar I."/>
            <person name="Lin M."/>
        </authorList>
    </citation>
    <scope>NUCLEOTIDE SEQUENCE [LARGE SCALE GENOMIC DNA]</scope>
    <source>
        <strain evidence="2 3">ARSEF 6962</strain>
    </source>
</reference>
<dbReference type="EMBL" id="LAYC01000002">
    <property type="protein sequence ID" value="KYK56805.1"/>
    <property type="molecule type" value="Genomic_DNA"/>
</dbReference>
<comment type="caution">
    <text evidence="2">The sequence shown here is derived from an EMBL/GenBank/DDBJ whole genome shotgun (WGS) entry which is preliminary data.</text>
</comment>
<feature type="compositionally biased region" description="Polar residues" evidence="1">
    <location>
        <begin position="159"/>
        <end position="169"/>
    </location>
</feature>
<evidence type="ECO:0000313" key="3">
    <source>
        <dbReference type="Proteomes" id="UP000076580"/>
    </source>
</evidence>
<dbReference type="AlphaFoldDB" id="A0A151GI64"/>
<name>A0A151GI64_DRECN</name>
<evidence type="ECO:0000313" key="2">
    <source>
        <dbReference type="EMBL" id="KYK56805.1"/>
    </source>
</evidence>
<feature type="region of interest" description="Disordered" evidence="1">
    <location>
        <begin position="145"/>
        <end position="188"/>
    </location>
</feature>
<protein>
    <submittedName>
        <fullName evidence="2">Uncharacterized protein</fullName>
    </submittedName>
</protein>
<organism evidence="2 3">
    <name type="scientific">Drechmeria coniospora</name>
    <name type="common">Nematophagous fungus</name>
    <name type="synonym">Meria coniospora</name>
    <dbReference type="NCBI Taxonomy" id="98403"/>
    <lineage>
        <taxon>Eukaryota</taxon>
        <taxon>Fungi</taxon>
        <taxon>Dikarya</taxon>
        <taxon>Ascomycota</taxon>
        <taxon>Pezizomycotina</taxon>
        <taxon>Sordariomycetes</taxon>
        <taxon>Hypocreomycetidae</taxon>
        <taxon>Hypocreales</taxon>
        <taxon>Ophiocordycipitaceae</taxon>
        <taxon>Drechmeria</taxon>
    </lineage>
</organism>
<proteinExistence type="predicted"/>
<feature type="region of interest" description="Disordered" evidence="1">
    <location>
        <begin position="18"/>
        <end position="43"/>
    </location>
</feature>
<dbReference type="InParanoid" id="A0A151GI64"/>
<dbReference type="GeneID" id="63716454"/>
<dbReference type="RefSeq" id="XP_040656157.1">
    <property type="nucleotide sequence ID" value="XM_040801124.1"/>
</dbReference>
<dbReference type="Proteomes" id="UP000076580">
    <property type="component" value="Chromosome 02"/>
</dbReference>
<gene>
    <name evidence="2" type="ORF">DCS_03811</name>
</gene>
<keyword evidence="3" id="KW-1185">Reference proteome</keyword>
<accession>A0A151GI64</accession>
<evidence type="ECO:0000256" key="1">
    <source>
        <dbReference type="SAM" id="MobiDB-lite"/>
    </source>
</evidence>